<keyword evidence="2" id="KW-0547">Nucleotide-binding</keyword>
<organism evidence="2">
    <name type="scientific">Siphoviridae sp. ctEQg15</name>
    <dbReference type="NCBI Taxonomy" id="2826205"/>
    <lineage>
        <taxon>Viruses</taxon>
        <taxon>Duplodnaviria</taxon>
        <taxon>Heunggongvirae</taxon>
        <taxon>Uroviricota</taxon>
        <taxon>Caudoviricetes</taxon>
    </lineage>
</organism>
<protein>
    <submittedName>
        <fullName evidence="2">Primosomal protein N' (Replication factor Y) -superfamily II helicase</fullName>
    </submittedName>
</protein>
<dbReference type="GO" id="GO:0004386">
    <property type="term" value="F:helicase activity"/>
    <property type="evidence" value="ECO:0007669"/>
    <property type="project" value="UniProtKB-KW"/>
</dbReference>
<name>A0A8S5M4V8_9CAUD</name>
<sequence length="234" mass="25892">MSRSVYYVTCPMCGEVFNERLRKCPNCRAKNRKDVCRTCGKEISKQARKCPSCGARHIQKISDGGIIAILVTLLLVTIIQERIMDMPNSEAAVEDASSFGSSAVSDAPPEAQAETDDKNEVVSRENYIAKCDAVLYNDVARNPDSYDGEKVMFSGTVIQVSEDALDLFSTNSVDFRVETSDGIWYVSYNRPEGESRILEGDYITCYGECDGVTTYISVLGGNVTVPKLIMKYHD</sequence>
<evidence type="ECO:0000313" key="2">
    <source>
        <dbReference type="EMBL" id="DAD77254.1"/>
    </source>
</evidence>
<keyword evidence="2" id="KW-0347">Helicase</keyword>
<feature type="region of interest" description="Disordered" evidence="1">
    <location>
        <begin position="97"/>
        <end position="119"/>
    </location>
</feature>
<keyword evidence="2" id="KW-0067">ATP-binding</keyword>
<proteinExistence type="predicted"/>
<evidence type="ECO:0000256" key="1">
    <source>
        <dbReference type="SAM" id="MobiDB-lite"/>
    </source>
</evidence>
<reference evidence="2" key="1">
    <citation type="journal article" date="2021" name="Proc. Natl. Acad. Sci. U.S.A.">
        <title>A Catalog of Tens of Thousands of Viruses from Human Metagenomes Reveals Hidden Associations with Chronic Diseases.</title>
        <authorList>
            <person name="Tisza M.J."/>
            <person name="Buck C.B."/>
        </authorList>
    </citation>
    <scope>NUCLEOTIDE SEQUENCE</scope>
    <source>
        <strain evidence="2">CtEQg15</strain>
    </source>
</reference>
<accession>A0A8S5M4V8</accession>
<keyword evidence="2" id="KW-0378">Hydrolase</keyword>
<dbReference type="EMBL" id="BK014822">
    <property type="protein sequence ID" value="DAD77254.1"/>
    <property type="molecule type" value="Genomic_DNA"/>
</dbReference>